<dbReference type="EMBL" id="KZ308363">
    <property type="protein sequence ID" value="KAG8228230.1"/>
    <property type="molecule type" value="Genomic_DNA"/>
</dbReference>
<evidence type="ECO:0000313" key="3">
    <source>
        <dbReference type="Proteomes" id="UP000792457"/>
    </source>
</evidence>
<dbReference type="InterPro" id="IPR036397">
    <property type="entry name" value="RNaseH_sf"/>
</dbReference>
<evidence type="ECO:0000313" key="2">
    <source>
        <dbReference type="EMBL" id="KAG8228230.1"/>
    </source>
</evidence>
<evidence type="ECO:0000256" key="1">
    <source>
        <dbReference type="SAM" id="MobiDB-lite"/>
    </source>
</evidence>
<reference evidence="2" key="1">
    <citation type="submission" date="2013-04" db="EMBL/GenBank/DDBJ databases">
        <authorList>
            <person name="Qu J."/>
            <person name="Murali S.C."/>
            <person name="Bandaranaike D."/>
            <person name="Bellair M."/>
            <person name="Blankenburg K."/>
            <person name="Chao H."/>
            <person name="Dinh H."/>
            <person name="Doddapaneni H."/>
            <person name="Downs B."/>
            <person name="Dugan-Rocha S."/>
            <person name="Elkadiri S."/>
            <person name="Gnanaolivu R.D."/>
            <person name="Hernandez B."/>
            <person name="Javaid M."/>
            <person name="Jayaseelan J.C."/>
            <person name="Lee S."/>
            <person name="Li M."/>
            <person name="Ming W."/>
            <person name="Munidasa M."/>
            <person name="Muniz J."/>
            <person name="Nguyen L."/>
            <person name="Ongeri F."/>
            <person name="Osuji N."/>
            <person name="Pu L.-L."/>
            <person name="Puazo M."/>
            <person name="Qu C."/>
            <person name="Quiroz J."/>
            <person name="Raj R."/>
            <person name="Weissenberger G."/>
            <person name="Xin Y."/>
            <person name="Zou X."/>
            <person name="Han Y."/>
            <person name="Richards S."/>
            <person name="Worley K."/>
            <person name="Muzny D."/>
            <person name="Gibbs R."/>
        </authorList>
    </citation>
    <scope>NUCLEOTIDE SEQUENCE</scope>
    <source>
        <strain evidence="2">Sampled in the wild</strain>
    </source>
</reference>
<sequence length="83" mass="9430">MVLSAAMEFKETTPYTPQQNGAAERTTRTIIKKICSKLPDLEGDFGQRLDDLLSKISEDDPFPPKQKRALLVYCTHKNMKKDS</sequence>
<dbReference type="AlphaFoldDB" id="A0A8K0NXM2"/>
<organism evidence="2 3">
    <name type="scientific">Ladona fulva</name>
    <name type="common">Scarce chaser dragonfly</name>
    <name type="synonym">Libellula fulva</name>
    <dbReference type="NCBI Taxonomy" id="123851"/>
    <lineage>
        <taxon>Eukaryota</taxon>
        <taxon>Metazoa</taxon>
        <taxon>Ecdysozoa</taxon>
        <taxon>Arthropoda</taxon>
        <taxon>Hexapoda</taxon>
        <taxon>Insecta</taxon>
        <taxon>Pterygota</taxon>
        <taxon>Palaeoptera</taxon>
        <taxon>Odonata</taxon>
        <taxon>Epiprocta</taxon>
        <taxon>Anisoptera</taxon>
        <taxon>Libelluloidea</taxon>
        <taxon>Libellulidae</taxon>
        <taxon>Ladona</taxon>
    </lineage>
</organism>
<protein>
    <recommendedName>
        <fullName evidence="4">Integrase catalytic domain-containing protein</fullName>
    </recommendedName>
</protein>
<evidence type="ECO:0008006" key="4">
    <source>
        <dbReference type="Google" id="ProtNLM"/>
    </source>
</evidence>
<dbReference type="OrthoDB" id="413361at2759"/>
<accession>A0A8K0NXM2</accession>
<name>A0A8K0NXM2_LADFU</name>
<dbReference type="Proteomes" id="UP000792457">
    <property type="component" value="Unassembled WGS sequence"/>
</dbReference>
<comment type="caution">
    <text evidence="2">The sequence shown here is derived from an EMBL/GenBank/DDBJ whole genome shotgun (WGS) entry which is preliminary data.</text>
</comment>
<dbReference type="SUPFAM" id="SSF53098">
    <property type="entry name" value="Ribonuclease H-like"/>
    <property type="match status" value="1"/>
</dbReference>
<dbReference type="Gene3D" id="3.30.420.10">
    <property type="entry name" value="Ribonuclease H-like superfamily/Ribonuclease H"/>
    <property type="match status" value="1"/>
</dbReference>
<keyword evidence="3" id="KW-1185">Reference proteome</keyword>
<gene>
    <name evidence="2" type="ORF">J437_LFUL004355</name>
</gene>
<dbReference type="InterPro" id="IPR012337">
    <property type="entry name" value="RNaseH-like_sf"/>
</dbReference>
<feature type="region of interest" description="Disordered" evidence="1">
    <location>
        <begin position="1"/>
        <end position="24"/>
    </location>
</feature>
<reference evidence="2" key="2">
    <citation type="submission" date="2017-10" db="EMBL/GenBank/DDBJ databases">
        <title>Ladona fulva Genome sequencing and assembly.</title>
        <authorList>
            <person name="Murali S."/>
            <person name="Richards S."/>
            <person name="Bandaranaike D."/>
            <person name="Bellair M."/>
            <person name="Blankenburg K."/>
            <person name="Chao H."/>
            <person name="Dinh H."/>
            <person name="Doddapaneni H."/>
            <person name="Dugan-Rocha S."/>
            <person name="Elkadiri S."/>
            <person name="Gnanaolivu R."/>
            <person name="Hernandez B."/>
            <person name="Skinner E."/>
            <person name="Javaid M."/>
            <person name="Lee S."/>
            <person name="Li M."/>
            <person name="Ming W."/>
            <person name="Munidasa M."/>
            <person name="Muniz J."/>
            <person name="Nguyen L."/>
            <person name="Hughes D."/>
            <person name="Osuji N."/>
            <person name="Pu L.-L."/>
            <person name="Puazo M."/>
            <person name="Qu C."/>
            <person name="Quiroz J."/>
            <person name="Raj R."/>
            <person name="Weissenberger G."/>
            <person name="Xin Y."/>
            <person name="Zou X."/>
            <person name="Han Y."/>
            <person name="Worley K."/>
            <person name="Muzny D."/>
            <person name="Gibbs R."/>
        </authorList>
    </citation>
    <scope>NUCLEOTIDE SEQUENCE</scope>
    <source>
        <strain evidence="2">Sampled in the wild</strain>
    </source>
</reference>
<dbReference type="GO" id="GO:0003676">
    <property type="term" value="F:nucleic acid binding"/>
    <property type="evidence" value="ECO:0007669"/>
    <property type="project" value="InterPro"/>
</dbReference>
<proteinExistence type="predicted"/>